<dbReference type="PANTHER" id="PTHR43289:SF34">
    <property type="entry name" value="SERINE_THREONINE-PROTEIN KINASE YBDM-RELATED"/>
    <property type="match status" value="1"/>
</dbReference>
<keyword evidence="1" id="KW-0808">Transferase</keyword>
<feature type="domain" description="Protein kinase" evidence="6">
    <location>
        <begin position="63"/>
        <end position="333"/>
    </location>
</feature>
<keyword evidence="8" id="KW-1185">Reference proteome</keyword>
<reference evidence="7 8" key="1">
    <citation type="submission" date="2019-06" db="EMBL/GenBank/DDBJ databases">
        <authorList>
            <person name="Livingstone P."/>
            <person name="Whitworth D."/>
        </authorList>
    </citation>
    <scope>NUCLEOTIDE SEQUENCE [LARGE SCALE GENOMIC DNA]</scope>
    <source>
        <strain evidence="7 8">AM401</strain>
    </source>
</reference>
<dbReference type="InterPro" id="IPR008271">
    <property type="entry name" value="Ser/Thr_kinase_AS"/>
</dbReference>
<dbReference type="InterPro" id="IPR000719">
    <property type="entry name" value="Prot_kinase_dom"/>
</dbReference>
<dbReference type="PROSITE" id="PS50011">
    <property type="entry name" value="PROTEIN_KINASE_DOM"/>
    <property type="match status" value="1"/>
</dbReference>
<keyword evidence="2 5" id="KW-0547">Nucleotide-binding</keyword>
<evidence type="ECO:0000259" key="6">
    <source>
        <dbReference type="PROSITE" id="PS50011"/>
    </source>
</evidence>
<proteinExistence type="predicted"/>
<dbReference type="OrthoDB" id="9801841at2"/>
<dbReference type="GO" id="GO:0004674">
    <property type="term" value="F:protein serine/threonine kinase activity"/>
    <property type="evidence" value="ECO:0007669"/>
    <property type="project" value="TreeGrafter"/>
</dbReference>
<dbReference type="Pfam" id="PF13424">
    <property type="entry name" value="TPR_12"/>
    <property type="match status" value="2"/>
</dbReference>
<evidence type="ECO:0000256" key="2">
    <source>
        <dbReference type="ARBA" id="ARBA00022741"/>
    </source>
</evidence>
<dbReference type="SUPFAM" id="SSF56112">
    <property type="entry name" value="Protein kinase-like (PK-like)"/>
    <property type="match status" value="1"/>
</dbReference>
<evidence type="ECO:0000313" key="7">
    <source>
        <dbReference type="EMBL" id="TQF17980.1"/>
    </source>
</evidence>
<dbReference type="Proteomes" id="UP000315369">
    <property type="component" value="Unassembled WGS sequence"/>
</dbReference>
<dbReference type="Pfam" id="PF00069">
    <property type="entry name" value="Pkinase"/>
    <property type="match status" value="1"/>
</dbReference>
<dbReference type="Gene3D" id="1.25.40.10">
    <property type="entry name" value="Tetratricopeptide repeat domain"/>
    <property type="match status" value="3"/>
</dbReference>
<evidence type="ECO:0000256" key="3">
    <source>
        <dbReference type="ARBA" id="ARBA00022777"/>
    </source>
</evidence>
<dbReference type="InterPro" id="IPR017441">
    <property type="entry name" value="Protein_kinase_ATP_BS"/>
</dbReference>
<dbReference type="PROSITE" id="PS00107">
    <property type="entry name" value="PROTEIN_KINASE_ATP"/>
    <property type="match status" value="1"/>
</dbReference>
<organism evidence="7 8">
    <name type="scientific">Myxococcus llanfairpwllgwyngyllgogerychwyrndrobwllllantysiliogogogochensis</name>
    <dbReference type="NCBI Taxonomy" id="2590453"/>
    <lineage>
        <taxon>Bacteria</taxon>
        <taxon>Pseudomonadati</taxon>
        <taxon>Myxococcota</taxon>
        <taxon>Myxococcia</taxon>
        <taxon>Myxococcales</taxon>
        <taxon>Cystobacterineae</taxon>
        <taxon>Myxococcaceae</taxon>
        <taxon>Myxococcus</taxon>
    </lineage>
</organism>
<evidence type="ECO:0000256" key="5">
    <source>
        <dbReference type="PROSITE-ProRule" id="PRU10141"/>
    </source>
</evidence>
<feature type="binding site" evidence="5">
    <location>
        <position position="92"/>
    </location>
    <ligand>
        <name>ATP</name>
        <dbReference type="ChEBI" id="CHEBI:30616"/>
    </ligand>
</feature>
<dbReference type="CDD" id="cd14014">
    <property type="entry name" value="STKc_PknB_like"/>
    <property type="match status" value="1"/>
</dbReference>
<dbReference type="PROSITE" id="PS00108">
    <property type="entry name" value="PROTEIN_KINASE_ST"/>
    <property type="match status" value="1"/>
</dbReference>
<dbReference type="InterPro" id="IPR019734">
    <property type="entry name" value="TPR_rpt"/>
</dbReference>
<comment type="caution">
    <text evidence="7">The sequence shown here is derived from an EMBL/GenBank/DDBJ whole genome shotgun (WGS) entry which is preliminary data.</text>
</comment>
<dbReference type="InterPro" id="IPR011990">
    <property type="entry name" value="TPR-like_helical_dom_sf"/>
</dbReference>
<dbReference type="Gene3D" id="1.10.510.10">
    <property type="entry name" value="Transferase(Phosphotransferase) domain 1"/>
    <property type="match status" value="1"/>
</dbReference>
<gene>
    <name evidence="7" type="ORF">FJV41_00070</name>
</gene>
<evidence type="ECO:0000256" key="4">
    <source>
        <dbReference type="ARBA" id="ARBA00022840"/>
    </source>
</evidence>
<evidence type="ECO:0000256" key="1">
    <source>
        <dbReference type="ARBA" id="ARBA00022679"/>
    </source>
</evidence>
<dbReference type="PANTHER" id="PTHR43289">
    <property type="entry name" value="MITOGEN-ACTIVATED PROTEIN KINASE KINASE KINASE 20-RELATED"/>
    <property type="match status" value="1"/>
</dbReference>
<sequence>MTTECPGETTLSDLLAGMLAADRRGAVLVHVEGCVGCQWVLEACRTWPPEGTPLKPGATFARYVVERQLGAGAMGVVYAARDPSLARQVALKVLRPEGREVKELQQRLLQEAQALARLSHPNVVTIHDVGTHEDSVFLAMELVEGTTLEEWLRQERPWREVVRIFLEAGRGLAAAHAVGLVHRDFKPANVLVGGQGRVYVTDFGVARSMLRGTLPPPPEALRIEEIPPGPLTRTGALLGTPAYMAPELLDGGIADERSDQFSFCVALHEALYGARPFEGADLETLARSAREGILRPVKGTVHVPAWIRRVVLRGIQARPEDRFPSMEALLAALSPSPRRNRARAWALLSLMVLVGAGAAYQWAHRNDARCEQEVQRLTSTWNPSRREKVRQAVLATKAPYADTVWAQLAPALDAYAQRWQTLRGESCAARSDDLSTPAWQTATCLDARLWRFTATVEVLAKADPLTLQNVPRLLTSLEGLDACRDTPALATRPQPAEAIRSRVDEVRSKLAQVQALLFAGQYTTALARTPALTEALKGLDFRPLEAEVLLVQGDLLGKSGKMKEAEATLYKAVYAAEAGGDDESVARAWVLLLWVVGNELARVEDTERITQHARAAVERVGRMRFPVTTSDMHLWRAVVLRQRGKLEQAEAEALQGLAFSREAHGPASPYTAMFLLALGQLRYSQQRGEEALTLHEEARAILESTFVPEHATRLSLDNSIALDQWLLGRYEQAIAGWRRILTIQERTQAPEHVALASPLLNLGARLRVEGQLDEARGHLERALAILEKAHGPNHPRVAAALEALALLELDAGQLERALAYCEQSLTRIRNVLGPESPRNAMPLLIRGQIHLAAGRFATAKKDLRDSLELAEKEHGKDSVLSTDMHIWLGNTALASGQPREAMVHCQRALAIDEKDSALQQLRDVALELTCVAEARLALKEPAQALPLLERAWDIHTRHPPLDPLDAGRGAFLLARAVAEQHPSPDLARAARLTEEARARLGRLGVRAAPELRNLMARQRLEASR</sequence>
<dbReference type="SUPFAM" id="SSF48452">
    <property type="entry name" value="TPR-like"/>
    <property type="match status" value="2"/>
</dbReference>
<dbReference type="InterPro" id="IPR011009">
    <property type="entry name" value="Kinase-like_dom_sf"/>
</dbReference>
<accession>A0A540X9Q8</accession>
<protein>
    <submittedName>
        <fullName evidence="7">Tetratricopeptide repeat protein</fullName>
    </submittedName>
</protein>
<keyword evidence="4 5" id="KW-0067">ATP-binding</keyword>
<evidence type="ECO:0000313" key="8">
    <source>
        <dbReference type="Proteomes" id="UP000315369"/>
    </source>
</evidence>
<dbReference type="Gene3D" id="3.30.200.20">
    <property type="entry name" value="Phosphorylase Kinase, domain 1"/>
    <property type="match status" value="1"/>
</dbReference>
<dbReference type="GO" id="GO:0005524">
    <property type="term" value="F:ATP binding"/>
    <property type="evidence" value="ECO:0007669"/>
    <property type="project" value="UniProtKB-UniRule"/>
</dbReference>
<dbReference type="AlphaFoldDB" id="A0A540X9Q8"/>
<keyword evidence="3" id="KW-0418">Kinase</keyword>
<dbReference type="SMART" id="SM00028">
    <property type="entry name" value="TPR"/>
    <property type="match status" value="9"/>
</dbReference>
<dbReference type="EMBL" id="VIFM01000001">
    <property type="protein sequence ID" value="TQF17980.1"/>
    <property type="molecule type" value="Genomic_DNA"/>
</dbReference>
<name>A0A540X9Q8_9BACT</name>